<dbReference type="OrthoDB" id="10031156at2759"/>
<dbReference type="Proteomes" id="UP000320475">
    <property type="component" value="Unassembled WGS sequence"/>
</dbReference>
<reference evidence="1 2" key="1">
    <citation type="journal article" date="2019" name="Sci. Rep.">
        <title>Comparative genomics of chytrid fungi reveal insights into the obligate biotrophic and pathogenic lifestyle of Synchytrium endobioticum.</title>
        <authorList>
            <person name="van de Vossenberg B.T.L.H."/>
            <person name="Warris S."/>
            <person name="Nguyen H.D.T."/>
            <person name="van Gent-Pelzer M.P.E."/>
            <person name="Joly D.L."/>
            <person name="van de Geest H.C."/>
            <person name="Bonants P.J.M."/>
            <person name="Smith D.S."/>
            <person name="Levesque C.A."/>
            <person name="van der Lee T.A.J."/>
        </authorList>
    </citation>
    <scope>NUCLEOTIDE SEQUENCE [LARGE SCALE GENOMIC DNA]</scope>
    <source>
        <strain evidence="1 2">LEV6574</strain>
    </source>
</reference>
<name>A0A507CXF8_9FUNG</name>
<comment type="caution">
    <text evidence="1">The sequence shown here is derived from an EMBL/GenBank/DDBJ whole genome shotgun (WGS) entry which is preliminary data.</text>
</comment>
<gene>
    <name evidence="1" type="ORF">SeLEV6574_g04888</name>
</gene>
<evidence type="ECO:0000313" key="1">
    <source>
        <dbReference type="EMBL" id="TPX43721.1"/>
    </source>
</evidence>
<organism evidence="1 2">
    <name type="scientific">Synchytrium endobioticum</name>
    <dbReference type="NCBI Taxonomy" id="286115"/>
    <lineage>
        <taxon>Eukaryota</taxon>
        <taxon>Fungi</taxon>
        <taxon>Fungi incertae sedis</taxon>
        <taxon>Chytridiomycota</taxon>
        <taxon>Chytridiomycota incertae sedis</taxon>
        <taxon>Chytridiomycetes</taxon>
        <taxon>Synchytriales</taxon>
        <taxon>Synchytriaceae</taxon>
        <taxon>Synchytrium</taxon>
    </lineage>
</organism>
<evidence type="ECO:0000313" key="2">
    <source>
        <dbReference type="Proteomes" id="UP000320475"/>
    </source>
</evidence>
<sequence>MAFHWDANELNTLTDTVASAEEGSTFFLKLRKPLDIPKTEDFGKFL</sequence>
<protein>
    <submittedName>
        <fullName evidence="1">Uncharacterized protein</fullName>
    </submittedName>
</protein>
<dbReference type="EMBL" id="QEAM01000211">
    <property type="protein sequence ID" value="TPX43721.1"/>
    <property type="molecule type" value="Genomic_DNA"/>
</dbReference>
<accession>A0A507CXF8</accession>
<proteinExistence type="predicted"/>
<dbReference type="AlphaFoldDB" id="A0A507CXF8"/>
<feature type="non-terminal residue" evidence="1">
    <location>
        <position position="46"/>
    </location>
</feature>